<keyword evidence="2" id="KW-0805">Transcription regulation</keyword>
<dbReference type="SMART" id="SM00733">
    <property type="entry name" value="Mterf"/>
    <property type="match status" value="12"/>
</dbReference>
<evidence type="ECO:0000313" key="5">
    <source>
        <dbReference type="Proteomes" id="UP001141806"/>
    </source>
</evidence>
<comment type="caution">
    <text evidence="4">The sequence shown here is derived from an EMBL/GenBank/DDBJ whole genome shotgun (WGS) entry which is preliminary data.</text>
</comment>
<dbReference type="SUPFAM" id="SSF54373">
    <property type="entry name" value="FAD-linked reductases, C-terminal domain"/>
    <property type="match status" value="1"/>
</dbReference>
<dbReference type="InterPro" id="IPR003690">
    <property type="entry name" value="MTERF"/>
</dbReference>
<gene>
    <name evidence="4" type="ORF">NE237_020491</name>
</gene>
<dbReference type="AlphaFoldDB" id="A0A9Q0H8I4"/>
<keyword evidence="3" id="KW-0809">Transit peptide</keyword>
<dbReference type="GO" id="GO:0003676">
    <property type="term" value="F:nucleic acid binding"/>
    <property type="evidence" value="ECO:0007669"/>
    <property type="project" value="InterPro"/>
</dbReference>
<dbReference type="OrthoDB" id="637682at2759"/>
<comment type="similarity">
    <text evidence="1">Belongs to the mTERF family.</text>
</comment>
<organism evidence="4 5">
    <name type="scientific">Protea cynaroides</name>
    <dbReference type="NCBI Taxonomy" id="273540"/>
    <lineage>
        <taxon>Eukaryota</taxon>
        <taxon>Viridiplantae</taxon>
        <taxon>Streptophyta</taxon>
        <taxon>Embryophyta</taxon>
        <taxon>Tracheophyta</taxon>
        <taxon>Spermatophyta</taxon>
        <taxon>Magnoliopsida</taxon>
        <taxon>Proteales</taxon>
        <taxon>Proteaceae</taxon>
        <taxon>Protea</taxon>
    </lineage>
</organism>
<keyword evidence="2" id="KW-0804">Transcription</keyword>
<proteinExistence type="inferred from homology"/>
<name>A0A9Q0H8I4_9MAGN</name>
<reference evidence="4" key="1">
    <citation type="journal article" date="2023" name="Plant J.">
        <title>The genome of the king protea, Protea cynaroides.</title>
        <authorList>
            <person name="Chang J."/>
            <person name="Duong T.A."/>
            <person name="Schoeman C."/>
            <person name="Ma X."/>
            <person name="Roodt D."/>
            <person name="Barker N."/>
            <person name="Li Z."/>
            <person name="Van de Peer Y."/>
            <person name="Mizrachi E."/>
        </authorList>
    </citation>
    <scope>NUCLEOTIDE SEQUENCE</scope>
    <source>
        <tissue evidence="4">Young leaves</tissue>
    </source>
</reference>
<protein>
    <submittedName>
        <fullName evidence="4">Uncharacterized protein</fullName>
    </submittedName>
</protein>
<sequence length="913" mass="103503">MVRVFCKTLLITKAKDTWNSHAVFLRSISSIESTSGTLGSINEQSLTISYLTSSCGLPFKAATSVAQKIRIETTERPDSVIELLQTHGLNSTDIANLITKYPPLLLANPVKTLKPKLEFFQSLGFSRSDLAKFLSSDRTILLRSLQKQIIPTLNFLKTFIHTNENLIIALKNSSRVVGCNIKKILEPNVATLRSYGVPDLNISKMIIMQPKPLTLSVWRFKDVAAQVNNMGFDPNSRSFILAICSISVMSQQNWDRKRETFKSFGWSDDEFLLAFRVQPMVMLTSEKKLRILMDFFVKDLHLKPSAVAKCPNVFLLSLERRIIPRCSVLQVLTSKGLIEKDVNIVSVLNMNKQRFDKKYVTRYAEQTPEEQVNELEKSQDRSITIVDLSKWWGGSSAEQMAKGLDGDLKPGLYSVRNFHGGNCPLGSIEVYHPLLMGHKDSYFHVNYLTLLVVITTFKKEKVQRPLEGFGVLVPSKEQQNGLKTLGTLPSNQTEPLEILWFHSNDGEIKSYSEGEIDVKNHCKSSLLLDAESTSGTLGSINQQNLTVSYLINSCGLPFKAAISAAQRISIQSTEKPDSVIELFRINGFNNTNIADLITKCPSLVLADPIKILKPKIEFFQSLGFPTSDLAKLLSSNKNILCSSLEKQIIPTFNFLKTFVHTNENLIIALKRSFGVILCCNIKTVLEPNVATLRSCSFYLAIFSLTVMSQQKWEMKREAFRSFGWSDDEFRMAFKVQPMVMFTSEKKLRLLMDYFVKNLHFKPSAVAKHPNIFLLSLERRIIPRCSVLQVLMSKGLIGKDMNIFTVLNSSKQSFEKRYIMSYEEGIPENVLPFNKAAALVNNMGIDPSSCSFYLAIFSLTVMSQQKWEMKREAFRSFGWSDDEFRMAFKVQPMVMFSSEKKLRLLMDFFVKDLH</sequence>
<evidence type="ECO:0000256" key="2">
    <source>
        <dbReference type="ARBA" id="ARBA00022472"/>
    </source>
</evidence>
<dbReference type="GO" id="GO:0006353">
    <property type="term" value="P:DNA-templated transcription termination"/>
    <property type="evidence" value="ECO:0007669"/>
    <property type="project" value="UniProtKB-KW"/>
</dbReference>
<dbReference type="EMBL" id="JAMYWD010000009">
    <property type="protein sequence ID" value="KAJ4960581.1"/>
    <property type="molecule type" value="Genomic_DNA"/>
</dbReference>
<dbReference type="FunFam" id="1.25.70.10:FF:000001">
    <property type="entry name" value="Mitochondrial transcription termination factor-like"/>
    <property type="match status" value="2"/>
</dbReference>
<dbReference type="InterPro" id="IPR038538">
    <property type="entry name" value="MTERF_sf"/>
</dbReference>
<evidence type="ECO:0000256" key="1">
    <source>
        <dbReference type="ARBA" id="ARBA00007692"/>
    </source>
</evidence>
<keyword evidence="5" id="KW-1185">Reference proteome</keyword>
<accession>A0A9Q0H8I4</accession>
<evidence type="ECO:0000313" key="4">
    <source>
        <dbReference type="EMBL" id="KAJ4960581.1"/>
    </source>
</evidence>
<dbReference type="PANTHER" id="PTHR13068">
    <property type="entry name" value="CGI-12 PROTEIN-RELATED"/>
    <property type="match status" value="1"/>
</dbReference>
<dbReference type="Gene3D" id="3.90.660.20">
    <property type="entry name" value="Protoporphyrinogen oxidase, mitochondrial, domain 2"/>
    <property type="match status" value="1"/>
</dbReference>
<dbReference type="Pfam" id="PF02536">
    <property type="entry name" value="mTERF"/>
    <property type="match status" value="4"/>
</dbReference>
<keyword evidence="2" id="KW-0806">Transcription termination</keyword>
<dbReference type="PANTHER" id="PTHR13068:SF236">
    <property type="entry name" value="OS02G0749800 PROTEIN"/>
    <property type="match status" value="1"/>
</dbReference>
<dbReference type="Gene3D" id="1.25.70.10">
    <property type="entry name" value="Transcription termination factor 3, mitochondrial"/>
    <property type="match status" value="3"/>
</dbReference>
<evidence type="ECO:0000256" key="3">
    <source>
        <dbReference type="ARBA" id="ARBA00022946"/>
    </source>
</evidence>
<dbReference type="Proteomes" id="UP001141806">
    <property type="component" value="Unassembled WGS sequence"/>
</dbReference>